<accession>A0A6J6BFU2</accession>
<reference evidence="1" key="1">
    <citation type="submission" date="2020-05" db="EMBL/GenBank/DDBJ databases">
        <authorList>
            <person name="Chiriac C."/>
            <person name="Salcher M."/>
            <person name="Ghai R."/>
            <person name="Kavagutti S V."/>
        </authorList>
    </citation>
    <scope>NUCLEOTIDE SEQUENCE</scope>
</reference>
<proteinExistence type="predicted"/>
<dbReference type="InterPro" id="IPR016181">
    <property type="entry name" value="Acyl_CoA_acyltransferase"/>
</dbReference>
<sequence>MFVTRHNSVTDPQLRERLWRLYELAFRPISELAVCREMMYRHEFEQLVADPVNRTWVLWHDDAPVAMTVITTDINTTQYLSKQFFERTYPDHVLRNAVHYVLFVVVHPVYEAKGALVKLSRESFGLEADEGNLVVFDTPLVNQPSERGGMAELVGRLAQMVSPGVEARQVDVQRFYAIDFEQGARHRRALADQVGETEVETSR</sequence>
<dbReference type="SUPFAM" id="SSF55729">
    <property type="entry name" value="Acyl-CoA N-acyltransferases (Nat)"/>
    <property type="match status" value="1"/>
</dbReference>
<protein>
    <submittedName>
        <fullName evidence="1">Unannotated protein</fullName>
    </submittedName>
</protein>
<organism evidence="1">
    <name type="scientific">freshwater metagenome</name>
    <dbReference type="NCBI Taxonomy" id="449393"/>
    <lineage>
        <taxon>unclassified sequences</taxon>
        <taxon>metagenomes</taxon>
        <taxon>ecological metagenomes</taxon>
    </lineage>
</organism>
<dbReference type="AlphaFoldDB" id="A0A6J6BFU2"/>
<evidence type="ECO:0000313" key="1">
    <source>
        <dbReference type="EMBL" id="CAB4537832.1"/>
    </source>
</evidence>
<gene>
    <name evidence="1" type="ORF">UFOPK1493_00097</name>
</gene>
<dbReference type="EMBL" id="CAEZSR010000002">
    <property type="protein sequence ID" value="CAB4537832.1"/>
    <property type="molecule type" value="Genomic_DNA"/>
</dbReference>
<name>A0A6J6BFU2_9ZZZZ</name>